<sequence length="213" mass="24799">MQLKQIAVLEAAFNPPHLGHQDILQQISREFDEIVLIPRYQISHQVAMADFSDRLLMTKALVELFNFWQQQAGCRSVVIKVSDIARQIARQQQSVNAGCLLATLDKSYAEKSVCAEFTWIENVDSSAFHLHKTRLEESWYIDAELQHTELSRIELKQRCKILPIRKKQPIKSAEIRALIRDFSRPQAMFVSRFKNYLNTTIANYIYRRKLYGA</sequence>
<keyword evidence="1" id="KW-0548">Nucleotidyltransferase</keyword>
<dbReference type="InterPro" id="IPR014729">
    <property type="entry name" value="Rossmann-like_a/b/a_fold"/>
</dbReference>
<organism evidence="1 2">
    <name type="scientific">Aliikangiella maris</name>
    <dbReference type="NCBI Taxonomy" id="3162458"/>
    <lineage>
        <taxon>Bacteria</taxon>
        <taxon>Pseudomonadati</taxon>
        <taxon>Pseudomonadota</taxon>
        <taxon>Gammaproteobacteria</taxon>
        <taxon>Oceanospirillales</taxon>
        <taxon>Pleioneaceae</taxon>
        <taxon>Aliikangiella</taxon>
    </lineage>
</organism>
<gene>
    <name evidence="1" type="ORF">ABVT43_05710</name>
</gene>
<dbReference type="Gene3D" id="3.40.50.620">
    <property type="entry name" value="HUPs"/>
    <property type="match status" value="1"/>
</dbReference>
<dbReference type="NCBIfam" id="TIGR00125">
    <property type="entry name" value="cyt_tran_rel"/>
    <property type="match status" value="1"/>
</dbReference>
<evidence type="ECO:0000313" key="2">
    <source>
        <dbReference type="Proteomes" id="UP001548189"/>
    </source>
</evidence>
<keyword evidence="2" id="KW-1185">Reference proteome</keyword>
<protein>
    <submittedName>
        <fullName evidence="1">Adenylyltransferase/cytidyltransferase family protein</fullName>
    </submittedName>
</protein>
<keyword evidence="1" id="KW-0808">Transferase</keyword>
<dbReference type="EMBL" id="JBEVCJ010000004">
    <property type="protein sequence ID" value="MET1254616.1"/>
    <property type="molecule type" value="Genomic_DNA"/>
</dbReference>
<proteinExistence type="predicted"/>
<dbReference type="GO" id="GO:0016779">
    <property type="term" value="F:nucleotidyltransferase activity"/>
    <property type="evidence" value="ECO:0007669"/>
    <property type="project" value="UniProtKB-KW"/>
</dbReference>
<accession>A0ABV2BRQ8</accession>
<evidence type="ECO:0000313" key="1">
    <source>
        <dbReference type="EMBL" id="MET1254616.1"/>
    </source>
</evidence>
<reference evidence="1 2" key="1">
    <citation type="submission" date="2024-06" db="EMBL/GenBank/DDBJ databases">
        <authorList>
            <person name="Li F."/>
        </authorList>
    </citation>
    <scope>NUCLEOTIDE SEQUENCE [LARGE SCALE GENOMIC DNA]</scope>
    <source>
        <strain evidence="1 2">GXAS 311</strain>
    </source>
</reference>
<name>A0ABV2BRQ8_9GAMM</name>
<comment type="caution">
    <text evidence="1">The sequence shown here is derived from an EMBL/GenBank/DDBJ whole genome shotgun (WGS) entry which is preliminary data.</text>
</comment>
<dbReference type="InterPro" id="IPR004821">
    <property type="entry name" value="Cyt_trans-like"/>
</dbReference>
<dbReference type="PANTHER" id="PTHR39321">
    <property type="entry name" value="NICOTINATE-NUCLEOTIDE ADENYLYLTRANSFERASE-RELATED"/>
    <property type="match status" value="1"/>
</dbReference>
<dbReference type="PANTHER" id="PTHR39321:SF3">
    <property type="entry name" value="PHOSPHOPANTETHEINE ADENYLYLTRANSFERASE"/>
    <property type="match status" value="1"/>
</dbReference>
<dbReference type="SUPFAM" id="SSF52374">
    <property type="entry name" value="Nucleotidylyl transferase"/>
    <property type="match status" value="1"/>
</dbReference>
<dbReference type="InterPro" id="IPR005248">
    <property type="entry name" value="NadD/NMNAT"/>
</dbReference>
<dbReference type="Proteomes" id="UP001548189">
    <property type="component" value="Unassembled WGS sequence"/>
</dbReference>
<dbReference type="Pfam" id="PF01467">
    <property type="entry name" value="CTP_transf_like"/>
    <property type="match status" value="1"/>
</dbReference>